<dbReference type="EMBL" id="AP022557">
    <property type="protein sequence ID" value="BBW95674.1"/>
    <property type="molecule type" value="Genomic_DNA"/>
</dbReference>
<feature type="transmembrane region" description="Helical" evidence="7">
    <location>
        <begin position="226"/>
        <end position="248"/>
    </location>
</feature>
<feature type="transmembrane region" description="Helical" evidence="7">
    <location>
        <begin position="322"/>
        <end position="340"/>
    </location>
</feature>
<keyword evidence="2" id="KW-0813">Transport</keyword>
<feature type="transmembrane region" description="Helical" evidence="7">
    <location>
        <begin position="27"/>
        <end position="43"/>
    </location>
</feature>
<accession>A0A679FSC1</accession>
<keyword evidence="6 7" id="KW-0472">Membrane</keyword>
<evidence type="ECO:0000256" key="5">
    <source>
        <dbReference type="ARBA" id="ARBA00022989"/>
    </source>
</evidence>
<feature type="transmembrane region" description="Helical" evidence="7">
    <location>
        <begin position="142"/>
        <end position="165"/>
    </location>
</feature>
<dbReference type="PROSITE" id="PS50850">
    <property type="entry name" value="MFS"/>
    <property type="match status" value="1"/>
</dbReference>
<feature type="transmembrane region" description="Helical" evidence="7">
    <location>
        <begin position="352"/>
        <end position="374"/>
    </location>
</feature>
<feature type="transmembrane region" description="Helical" evidence="7">
    <location>
        <begin position="171"/>
        <end position="191"/>
    </location>
</feature>
<dbReference type="PANTHER" id="PTHR23513:SF6">
    <property type="entry name" value="MAJOR FACILITATOR SUPERFAMILY ASSOCIATED DOMAIN-CONTAINING PROTEIN"/>
    <property type="match status" value="1"/>
</dbReference>
<feature type="domain" description="Major facilitator superfamily (MFS) profile" evidence="8">
    <location>
        <begin position="1"/>
        <end position="406"/>
    </location>
</feature>
<reference evidence="10" key="1">
    <citation type="journal article" date="2020" name="Microbiol. Resour. Announc.">
        <title>Complete Genome Sequence of Geobacillus sp. Strain E55-1, Isolated from Mine Geyser in Japan.</title>
        <authorList>
            <person name="Miyazaki K."/>
            <person name="Hase E."/>
            <person name="Tokito N."/>
        </authorList>
    </citation>
    <scope>NUCLEOTIDE SEQUENCE [LARGE SCALE GENOMIC DNA]</scope>
    <source>
        <strain evidence="10">E55-1</strain>
    </source>
</reference>
<keyword evidence="3" id="KW-1003">Cell membrane</keyword>
<feature type="transmembrane region" description="Helical" evidence="7">
    <location>
        <begin position="260"/>
        <end position="284"/>
    </location>
</feature>
<evidence type="ECO:0000256" key="3">
    <source>
        <dbReference type="ARBA" id="ARBA00022475"/>
    </source>
</evidence>
<dbReference type="GO" id="GO:0005886">
    <property type="term" value="C:plasma membrane"/>
    <property type="evidence" value="ECO:0007669"/>
    <property type="project" value="UniProtKB-SubCell"/>
</dbReference>
<dbReference type="RefSeq" id="WP_172418497.1">
    <property type="nucleotide sequence ID" value="NZ_AP022557.1"/>
</dbReference>
<organism evidence="9 10">
    <name type="scientific">Geobacillus subterraneus</name>
    <dbReference type="NCBI Taxonomy" id="129338"/>
    <lineage>
        <taxon>Bacteria</taxon>
        <taxon>Bacillati</taxon>
        <taxon>Bacillota</taxon>
        <taxon>Bacilli</taxon>
        <taxon>Bacillales</taxon>
        <taxon>Anoxybacillaceae</taxon>
        <taxon>Geobacillus</taxon>
    </lineage>
</organism>
<dbReference type="AlphaFoldDB" id="A0A679FSC1"/>
<dbReference type="GO" id="GO:0022857">
    <property type="term" value="F:transmembrane transporter activity"/>
    <property type="evidence" value="ECO:0007669"/>
    <property type="project" value="InterPro"/>
</dbReference>
<feature type="transmembrane region" description="Helical" evidence="7">
    <location>
        <begin position="291"/>
        <end position="316"/>
    </location>
</feature>
<dbReference type="PRINTS" id="PR01988">
    <property type="entry name" value="EXPORTERBACE"/>
</dbReference>
<dbReference type="PANTHER" id="PTHR23513">
    <property type="entry name" value="INTEGRAL MEMBRANE EFFLUX PROTEIN-RELATED"/>
    <property type="match status" value="1"/>
</dbReference>
<evidence type="ECO:0000256" key="6">
    <source>
        <dbReference type="ARBA" id="ARBA00023136"/>
    </source>
</evidence>
<dbReference type="InterPro" id="IPR022324">
    <property type="entry name" value="Bacilysin_exporter_BacE_put"/>
</dbReference>
<dbReference type="Proteomes" id="UP000501421">
    <property type="component" value="Chromosome"/>
</dbReference>
<dbReference type="Pfam" id="PF07690">
    <property type="entry name" value="MFS_1"/>
    <property type="match status" value="1"/>
</dbReference>
<evidence type="ECO:0000313" key="10">
    <source>
        <dbReference type="Proteomes" id="UP000501421"/>
    </source>
</evidence>
<evidence type="ECO:0000313" key="9">
    <source>
        <dbReference type="EMBL" id="BBW95674.1"/>
    </source>
</evidence>
<sequence length="417" mass="46298">MIKKVKFSSTLNSNAINLICGETTSQFGKMIFSIFSMWTAYAITQNQWYVGIIGTLQLISTLINPLGGILADRFNKRVLLLSIDLFRCMILLLCSLLFYLGYNNFFILAITVCLLSLGSGIFAPTFDAIVPEYIGRDQLLKVNGMMTTFFQAATIVGASAGGAIVWISDLYWAPLLNAITFFISVIFILRLPRLGNQQQFLTKTKDQNNFLKLFLEGLSYIRHNQFIINVIPVALVVNLSFWTIWALLPKWTSVFFNNNSFYYSALEICLSIGAILGGALLGILNKKFNKLGLVFIIGTIFQGITLIIFSLSHISILSISLWFLYGLFNTIGSSVYFTALQMMVPQKLLGRVMGTITTIFSITSPLGAMLSGVLNSMIRIEYLVFACALLMTLSSIGLLLIKDVVRLTANGLKDPIT</sequence>
<dbReference type="SUPFAM" id="SSF103473">
    <property type="entry name" value="MFS general substrate transporter"/>
    <property type="match status" value="1"/>
</dbReference>
<feature type="transmembrane region" description="Helical" evidence="7">
    <location>
        <begin position="49"/>
        <end position="71"/>
    </location>
</feature>
<evidence type="ECO:0000256" key="2">
    <source>
        <dbReference type="ARBA" id="ARBA00022448"/>
    </source>
</evidence>
<dbReference type="InterPro" id="IPR011701">
    <property type="entry name" value="MFS"/>
</dbReference>
<protein>
    <submittedName>
        <fullName evidence="9">MFS transporter</fullName>
    </submittedName>
</protein>
<feature type="transmembrane region" description="Helical" evidence="7">
    <location>
        <begin position="78"/>
        <end position="99"/>
    </location>
</feature>
<feature type="transmembrane region" description="Helical" evidence="7">
    <location>
        <begin position="105"/>
        <end position="130"/>
    </location>
</feature>
<evidence type="ECO:0000256" key="7">
    <source>
        <dbReference type="SAM" id="Phobius"/>
    </source>
</evidence>
<dbReference type="InterPro" id="IPR036259">
    <property type="entry name" value="MFS_trans_sf"/>
</dbReference>
<dbReference type="CDD" id="cd06173">
    <property type="entry name" value="MFS_MefA_like"/>
    <property type="match status" value="1"/>
</dbReference>
<name>A0A679FSC1_9BACL</name>
<evidence type="ECO:0000259" key="8">
    <source>
        <dbReference type="PROSITE" id="PS50850"/>
    </source>
</evidence>
<dbReference type="Gene3D" id="1.20.1250.20">
    <property type="entry name" value="MFS general substrate transporter like domains"/>
    <property type="match status" value="1"/>
</dbReference>
<gene>
    <name evidence="9" type="ORF">GsuE55_05070</name>
</gene>
<feature type="transmembrane region" description="Helical" evidence="7">
    <location>
        <begin position="380"/>
        <end position="401"/>
    </location>
</feature>
<keyword evidence="5 7" id="KW-1133">Transmembrane helix</keyword>
<comment type="subcellular location">
    <subcellularLocation>
        <location evidence="1">Cell membrane</location>
        <topology evidence="1">Multi-pass membrane protein</topology>
    </subcellularLocation>
</comment>
<dbReference type="InterPro" id="IPR020846">
    <property type="entry name" value="MFS_dom"/>
</dbReference>
<evidence type="ECO:0000256" key="1">
    <source>
        <dbReference type="ARBA" id="ARBA00004651"/>
    </source>
</evidence>
<evidence type="ECO:0000256" key="4">
    <source>
        <dbReference type="ARBA" id="ARBA00022692"/>
    </source>
</evidence>
<keyword evidence="10" id="KW-1185">Reference proteome</keyword>
<keyword evidence="4 7" id="KW-0812">Transmembrane</keyword>
<proteinExistence type="predicted"/>